<sequence length="80" mass="8170">MPTDVVGVAAVRPGRWRWTTGKGSGGPMDGKCLGVVEIAAGAVLSCLYFFEVIATVPYSIAAVMVGGGLIVSGARRMRAG</sequence>
<reference evidence="2" key="2">
    <citation type="submission" date="2020-09" db="EMBL/GenBank/DDBJ databases">
        <authorList>
            <person name="Sun Q."/>
            <person name="Ohkuma M."/>
        </authorList>
    </citation>
    <scope>NUCLEOTIDE SEQUENCE</scope>
    <source>
        <strain evidence="2">JCM 4335</strain>
    </source>
</reference>
<protein>
    <submittedName>
        <fullName evidence="2">Uncharacterized protein</fullName>
    </submittedName>
</protein>
<keyword evidence="3" id="KW-1185">Reference proteome</keyword>
<comment type="caution">
    <text evidence="2">The sequence shown here is derived from an EMBL/GenBank/DDBJ whole genome shotgun (WGS) entry which is preliminary data.</text>
</comment>
<accession>A0A918AXW8</accession>
<feature type="transmembrane region" description="Helical" evidence="1">
    <location>
        <begin position="56"/>
        <end position="74"/>
    </location>
</feature>
<name>A0A918AXW8_9ACTN</name>
<reference evidence="2" key="1">
    <citation type="journal article" date="2014" name="Int. J. Syst. Evol. Microbiol.">
        <title>Complete genome sequence of Corynebacterium casei LMG S-19264T (=DSM 44701T), isolated from a smear-ripened cheese.</title>
        <authorList>
            <consortium name="US DOE Joint Genome Institute (JGI-PGF)"/>
            <person name="Walter F."/>
            <person name="Albersmeier A."/>
            <person name="Kalinowski J."/>
            <person name="Ruckert C."/>
        </authorList>
    </citation>
    <scope>NUCLEOTIDE SEQUENCE</scope>
    <source>
        <strain evidence="2">JCM 4335</strain>
    </source>
</reference>
<evidence type="ECO:0000256" key="1">
    <source>
        <dbReference type="SAM" id="Phobius"/>
    </source>
</evidence>
<proteinExistence type="predicted"/>
<dbReference type="AlphaFoldDB" id="A0A918AXW8"/>
<dbReference type="Proteomes" id="UP000654123">
    <property type="component" value="Unassembled WGS sequence"/>
</dbReference>
<evidence type="ECO:0000313" key="2">
    <source>
        <dbReference type="EMBL" id="GGP99376.1"/>
    </source>
</evidence>
<evidence type="ECO:0000313" key="3">
    <source>
        <dbReference type="Proteomes" id="UP000654123"/>
    </source>
</evidence>
<keyword evidence="1" id="KW-0812">Transmembrane</keyword>
<dbReference type="EMBL" id="BMSV01000003">
    <property type="protein sequence ID" value="GGP99376.1"/>
    <property type="molecule type" value="Genomic_DNA"/>
</dbReference>
<organism evidence="2 3">
    <name type="scientific">Streptomyces roseolilacinus</name>
    <dbReference type="NCBI Taxonomy" id="66904"/>
    <lineage>
        <taxon>Bacteria</taxon>
        <taxon>Bacillati</taxon>
        <taxon>Actinomycetota</taxon>
        <taxon>Actinomycetes</taxon>
        <taxon>Kitasatosporales</taxon>
        <taxon>Streptomycetaceae</taxon>
        <taxon>Streptomyces</taxon>
    </lineage>
</organism>
<keyword evidence="1" id="KW-0472">Membrane</keyword>
<gene>
    <name evidence="2" type="ORF">GCM10010249_16940</name>
</gene>
<keyword evidence="1" id="KW-1133">Transmembrane helix</keyword>